<accession>A0ABQ5K5E4</accession>
<gene>
    <name evidence="2" type="ORF">ADUPG1_000202</name>
</gene>
<keyword evidence="1" id="KW-0175">Coiled coil</keyword>
<evidence type="ECO:0000313" key="3">
    <source>
        <dbReference type="Proteomes" id="UP001057375"/>
    </source>
</evidence>
<organism evidence="2 3">
    <name type="scientific">Aduncisulcus paluster</name>
    <dbReference type="NCBI Taxonomy" id="2918883"/>
    <lineage>
        <taxon>Eukaryota</taxon>
        <taxon>Metamonada</taxon>
        <taxon>Carpediemonas-like organisms</taxon>
        <taxon>Aduncisulcus</taxon>
    </lineage>
</organism>
<dbReference type="Proteomes" id="UP001057375">
    <property type="component" value="Unassembled WGS sequence"/>
</dbReference>
<sequence length="544" mass="63632">MKVAEDAFQLFGISQMMMMKAIMPVGAGDHKKPSQMGRDMFAGHNGLDFTTLSIDFSELFDIYGVYICVEKGPPIFTFRLYKGEDESNLRIIKFNFSSEIIEESWFFLHLGVKEVDHCDIDALGAWEDPKRLTTNVVSMIFVREEREEEIKQRKRKEEEKRILIEKYQSIEPEFIHEGGRDSCPIKRDNPIIISLRPSDICGKDITEVPEKSDKSADTFEMWEGIQSYFWFSHMSFKFDRTGMAIKGIYICIDIDDGPPILLLKFTHNDESESLMICHFKEVANYMEWFYLPIDKDNVILCEIEGKGKWNQRYSKHSRIVSLFFTREETDKEYKTRRDDEEADEKLWKEAKLMTSHKSDCAPDLIPPVPKKDSLFPDLKKITATDVSFYHDGRFKDKSIRARRLFQFEEEDEIYFTHLSIPFEFPSSIGGVFLRLSSEKGPRNMLFILTNSSNVKTTRKYKLIRPTNDVEWWYFPVKCENVTLCEIRVKGKWYWKHANNAAIMSILFTKESLISCDDEEEETITIFSDSTSITIQSIWPSDMVC</sequence>
<name>A0ABQ5K5E4_9EUKA</name>
<feature type="coiled-coil region" evidence="1">
    <location>
        <begin position="139"/>
        <end position="166"/>
    </location>
</feature>
<reference evidence="2" key="1">
    <citation type="submission" date="2022-03" db="EMBL/GenBank/DDBJ databases">
        <title>Draft genome sequence of Aduncisulcus paluster, a free-living microaerophilic Fornicata.</title>
        <authorList>
            <person name="Yuyama I."/>
            <person name="Kume K."/>
            <person name="Tamura T."/>
            <person name="Inagaki Y."/>
            <person name="Hashimoto T."/>
        </authorList>
    </citation>
    <scope>NUCLEOTIDE SEQUENCE</scope>
    <source>
        <strain evidence="2">NY0171</strain>
    </source>
</reference>
<protein>
    <submittedName>
        <fullName evidence="2">Uncharacterized protein</fullName>
    </submittedName>
</protein>
<proteinExistence type="predicted"/>
<keyword evidence="3" id="KW-1185">Reference proteome</keyword>
<evidence type="ECO:0000313" key="2">
    <source>
        <dbReference type="EMBL" id="GKT27813.1"/>
    </source>
</evidence>
<comment type="caution">
    <text evidence="2">The sequence shown here is derived from an EMBL/GenBank/DDBJ whole genome shotgun (WGS) entry which is preliminary data.</text>
</comment>
<evidence type="ECO:0000256" key="1">
    <source>
        <dbReference type="SAM" id="Coils"/>
    </source>
</evidence>
<dbReference type="EMBL" id="BQXS01000062">
    <property type="protein sequence ID" value="GKT27813.1"/>
    <property type="molecule type" value="Genomic_DNA"/>
</dbReference>